<feature type="transmembrane region" description="Helical" evidence="6">
    <location>
        <begin position="300"/>
        <end position="318"/>
    </location>
</feature>
<keyword evidence="3 6" id="KW-0812">Transmembrane</keyword>
<feature type="transmembrane region" description="Helical" evidence="6">
    <location>
        <begin position="88"/>
        <end position="115"/>
    </location>
</feature>
<feature type="transmembrane region" description="Helical" evidence="6">
    <location>
        <begin position="151"/>
        <end position="170"/>
    </location>
</feature>
<dbReference type="InterPro" id="IPR050189">
    <property type="entry name" value="MFS_Efflux_Transporters"/>
</dbReference>
<keyword evidence="2" id="KW-1003">Cell membrane</keyword>
<evidence type="ECO:0000313" key="9">
    <source>
        <dbReference type="Proteomes" id="UP000587396"/>
    </source>
</evidence>
<dbReference type="Pfam" id="PF07690">
    <property type="entry name" value="MFS_1"/>
    <property type="match status" value="1"/>
</dbReference>
<keyword evidence="4 6" id="KW-1133">Transmembrane helix</keyword>
<evidence type="ECO:0000256" key="5">
    <source>
        <dbReference type="ARBA" id="ARBA00023136"/>
    </source>
</evidence>
<feature type="transmembrane region" description="Helical" evidence="6">
    <location>
        <begin position="121"/>
        <end position="139"/>
    </location>
</feature>
<feature type="transmembrane region" description="Helical" evidence="6">
    <location>
        <begin position="394"/>
        <end position="413"/>
    </location>
</feature>
<dbReference type="CDD" id="cd06174">
    <property type="entry name" value="MFS"/>
    <property type="match status" value="1"/>
</dbReference>
<dbReference type="PANTHER" id="PTHR43124:SF3">
    <property type="entry name" value="CHLORAMPHENICOL EFFLUX PUMP RV0191"/>
    <property type="match status" value="1"/>
</dbReference>
<evidence type="ECO:0000256" key="3">
    <source>
        <dbReference type="ARBA" id="ARBA00022692"/>
    </source>
</evidence>
<evidence type="ECO:0000313" key="8">
    <source>
        <dbReference type="EMBL" id="MBC2887811.1"/>
    </source>
</evidence>
<comment type="caution">
    <text evidence="8">The sequence shown here is derived from an EMBL/GenBank/DDBJ whole genome shotgun (WGS) entry which is preliminary data.</text>
</comment>
<dbReference type="RefSeq" id="WP_185903885.1">
    <property type="nucleotide sequence ID" value="NZ_JACMSE010000001.1"/>
</dbReference>
<evidence type="ECO:0000256" key="4">
    <source>
        <dbReference type="ARBA" id="ARBA00022989"/>
    </source>
</evidence>
<dbReference type="InterPro" id="IPR036259">
    <property type="entry name" value="MFS_trans_sf"/>
</dbReference>
<dbReference type="PANTHER" id="PTHR43124">
    <property type="entry name" value="PURINE EFFLUX PUMP PBUE"/>
    <property type="match status" value="1"/>
</dbReference>
<dbReference type="GO" id="GO:0022857">
    <property type="term" value="F:transmembrane transporter activity"/>
    <property type="evidence" value="ECO:0007669"/>
    <property type="project" value="InterPro"/>
</dbReference>
<comment type="subcellular location">
    <subcellularLocation>
        <location evidence="1">Cell membrane</location>
        <topology evidence="1">Multi-pass membrane protein</topology>
    </subcellularLocation>
</comment>
<dbReference type="InterPro" id="IPR020846">
    <property type="entry name" value="MFS_dom"/>
</dbReference>
<feature type="transmembrane region" description="Helical" evidence="6">
    <location>
        <begin position="361"/>
        <end position="382"/>
    </location>
</feature>
<dbReference type="Proteomes" id="UP000587396">
    <property type="component" value="Unassembled WGS sequence"/>
</dbReference>
<keyword evidence="9" id="KW-1185">Reference proteome</keyword>
<dbReference type="SUPFAM" id="SSF103473">
    <property type="entry name" value="MFS general substrate transporter"/>
    <property type="match status" value="1"/>
</dbReference>
<organism evidence="8 9">
    <name type="scientific">Gordonibacter massiliensis</name>
    <name type="common">ex Traore et al. 2017</name>
    <dbReference type="NCBI Taxonomy" id="1841863"/>
    <lineage>
        <taxon>Bacteria</taxon>
        <taxon>Bacillati</taxon>
        <taxon>Actinomycetota</taxon>
        <taxon>Coriobacteriia</taxon>
        <taxon>Eggerthellales</taxon>
        <taxon>Eggerthellaceae</taxon>
        <taxon>Gordonibacter</taxon>
    </lineage>
</organism>
<dbReference type="AlphaFoldDB" id="A0A842JBD1"/>
<protein>
    <submittedName>
        <fullName evidence="8">MFS transporter</fullName>
    </submittedName>
</protein>
<feature type="transmembrane region" description="Helical" evidence="6">
    <location>
        <begin position="229"/>
        <end position="249"/>
    </location>
</feature>
<feature type="transmembrane region" description="Helical" evidence="6">
    <location>
        <begin position="59"/>
        <end position="81"/>
    </location>
</feature>
<keyword evidence="5 6" id="KW-0472">Membrane</keyword>
<accession>A0A842JBD1</accession>
<dbReference type="EMBL" id="JACMSE010000001">
    <property type="protein sequence ID" value="MBC2887811.1"/>
    <property type="molecule type" value="Genomic_DNA"/>
</dbReference>
<dbReference type="PROSITE" id="PS50850">
    <property type="entry name" value="MFS"/>
    <property type="match status" value="1"/>
</dbReference>
<gene>
    <name evidence="8" type="ORF">H7313_00280</name>
</gene>
<evidence type="ECO:0000256" key="2">
    <source>
        <dbReference type="ARBA" id="ARBA00022475"/>
    </source>
</evidence>
<feature type="transmembrane region" description="Helical" evidence="6">
    <location>
        <begin position="273"/>
        <end position="293"/>
    </location>
</feature>
<sequence>MASSVAKYGVQDRQLNSRERWICFAALFFLGFTATFNQFKAAPAIQYIGSDLGMSVDMLSQIMGVYSIAGMLLAFPGMVVMQRLGIKFSIVVTSVLQLVGSLVCVFATDTALFLVGRTLEGISYGLICVIGPNIMPRLFPLKNQGLCMGIWSQWTPVGVVIAFFTAPMIFEAAGGAAVPFSWHPVWYVSIAMEVVSIVWLLVSCKMPAVPENELLDGDPSKRKRPGKNFMVAGIVVCAFFFVWVFDYVANINTLYPTFLQNVKGLSVFDSSMLPNWTALISIPLGIGFGVAADKLNFRKWMIAAGYLLVAVCMGFLYFTPGSDMTGPWAASIVMGLCGALVPTGTRAITPVLVPEPKKTDLALATMAFATGVAQVVGGYVVSPTVSFIGWQANGQFVLAPLAVLAAVAVIVFVKSDKKVHEVRVAERAAQDAEEAQ</sequence>
<feature type="transmembrane region" description="Helical" evidence="6">
    <location>
        <begin position="330"/>
        <end position="349"/>
    </location>
</feature>
<dbReference type="Gene3D" id="1.20.1250.20">
    <property type="entry name" value="MFS general substrate transporter like domains"/>
    <property type="match status" value="2"/>
</dbReference>
<feature type="domain" description="Major facilitator superfamily (MFS) profile" evidence="7">
    <location>
        <begin position="23"/>
        <end position="417"/>
    </location>
</feature>
<evidence type="ECO:0000259" key="7">
    <source>
        <dbReference type="PROSITE" id="PS50850"/>
    </source>
</evidence>
<reference evidence="8 9" key="1">
    <citation type="submission" date="2020-08" db="EMBL/GenBank/DDBJ databases">
        <authorList>
            <person name="Liu C."/>
            <person name="Sun Q."/>
        </authorList>
    </citation>
    <scope>NUCLEOTIDE SEQUENCE [LARGE SCALE GENOMIC DNA]</scope>
    <source>
        <strain evidence="8 9">N22</strain>
    </source>
</reference>
<dbReference type="InterPro" id="IPR011701">
    <property type="entry name" value="MFS"/>
</dbReference>
<dbReference type="GO" id="GO:0005886">
    <property type="term" value="C:plasma membrane"/>
    <property type="evidence" value="ECO:0007669"/>
    <property type="project" value="UniProtKB-SubCell"/>
</dbReference>
<name>A0A842JBD1_9ACTN</name>
<feature type="transmembrane region" description="Helical" evidence="6">
    <location>
        <begin position="21"/>
        <end position="39"/>
    </location>
</feature>
<evidence type="ECO:0000256" key="1">
    <source>
        <dbReference type="ARBA" id="ARBA00004651"/>
    </source>
</evidence>
<evidence type="ECO:0000256" key="6">
    <source>
        <dbReference type="SAM" id="Phobius"/>
    </source>
</evidence>
<proteinExistence type="predicted"/>
<feature type="transmembrane region" description="Helical" evidence="6">
    <location>
        <begin position="185"/>
        <end position="202"/>
    </location>
</feature>